<proteinExistence type="inferred from homology"/>
<evidence type="ECO:0000313" key="5">
    <source>
        <dbReference type="Proteomes" id="UP000821853"/>
    </source>
</evidence>
<sequence>MILTKMREVAEAYLGQKVTLACVTVPAYFNDAQRQATKDAGTIAGLSVPKIINEPTAAALAYGLDKITAGEKTVNHCGPGRRHVRRVATKHQGLKDLRRACDGRRHAPRRRGLRQPARGILPR</sequence>
<dbReference type="EMBL" id="JABSTR010000004">
    <property type="protein sequence ID" value="KAH9366024.1"/>
    <property type="molecule type" value="Genomic_DNA"/>
</dbReference>
<dbReference type="GO" id="GO:0140662">
    <property type="term" value="F:ATP-dependent protein folding chaperone"/>
    <property type="evidence" value="ECO:0007669"/>
    <property type="project" value="InterPro"/>
</dbReference>
<protein>
    <recommendedName>
        <fullName evidence="6">Heat shock protein 70</fullName>
    </recommendedName>
</protein>
<dbReference type="FunFam" id="3.30.420.40:FF:000545">
    <property type="entry name" value="Endoplasmic reticulum chaperone BiP"/>
    <property type="match status" value="1"/>
</dbReference>
<dbReference type="VEuPathDB" id="VectorBase:HLOH_057899"/>
<evidence type="ECO:0000313" key="4">
    <source>
        <dbReference type="EMBL" id="KAH9366024.1"/>
    </source>
</evidence>
<dbReference type="PANTHER" id="PTHR19375">
    <property type="entry name" value="HEAT SHOCK PROTEIN 70KDA"/>
    <property type="match status" value="1"/>
</dbReference>
<dbReference type="Gene3D" id="3.30.420.40">
    <property type="match status" value="1"/>
</dbReference>
<comment type="caution">
    <text evidence="4">The sequence shown here is derived from an EMBL/GenBank/DDBJ whole genome shotgun (WGS) entry which is preliminary data.</text>
</comment>
<evidence type="ECO:0000256" key="1">
    <source>
        <dbReference type="ARBA" id="ARBA00007381"/>
    </source>
</evidence>
<dbReference type="GO" id="GO:0005524">
    <property type="term" value="F:ATP binding"/>
    <property type="evidence" value="ECO:0007669"/>
    <property type="project" value="UniProtKB-KW"/>
</dbReference>
<evidence type="ECO:0000256" key="2">
    <source>
        <dbReference type="ARBA" id="ARBA00022741"/>
    </source>
</evidence>
<dbReference type="InterPro" id="IPR043129">
    <property type="entry name" value="ATPase_NBD"/>
</dbReference>
<reference evidence="4 5" key="1">
    <citation type="journal article" date="2020" name="Cell">
        <title>Large-Scale Comparative Analyses of Tick Genomes Elucidate Their Genetic Diversity and Vector Capacities.</title>
        <authorList>
            <consortium name="Tick Genome and Microbiome Consortium (TIGMIC)"/>
            <person name="Jia N."/>
            <person name="Wang J."/>
            <person name="Shi W."/>
            <person name="Du L."/>
            <person name="Sun Y."/>
            <person name="Zhan W."/>
            <person name="Jiang J.F."/>
            <person name="Wang Q."/>
            <person name="Zhang B."/>
            <person name="Ji P."/>
            <person name="Bell-Sakyi L."/>
            <person name="Cui X.M."/>
            <person name="Yuan T.T."/>
            <person name="Jiang B.G."/>
            <person name="Yang W.F."/>
            <person name="Lam T.T."/>
            <person name="Chang Q.C."/>
            <person name="Ding S.J."/>
            <person name="Wang X.J."/>
            <person name="Zhu J.G."/>
            <person name="Ruan X.D."/>
            <person name="Zhao L."/>
            <person name="Wei J.T."/>
            <person name="Ye R.Z."/>
            <person name="Que T.C."/>
            <person name="Du C.H."/>
            <person name="Zhou Y.H."/>
            <person name="Cheng J.X."/>
            <person name="Dai P.F."/>
            <person name="Guo W.B."/>
            <person name="Han X.H."/>
            <person name="Huang E.J."/>
            <person name="Li L.F."/>
            <person name="Wei W."/>
            <person name="Gao Y.C."/>
            <person name="Liu J.Z."/>
            <person name="Shao H.Z."/>
            <person name="Wang X."/>
            <person name="Wang C.C."/>
            <person name="Yang T.C."/>
            <person name="Huo Q.B."/>
            <person name="Li W."/>
            <person name="Chen H.Y."/>
            <person name="Chen S.E."/>
            <person name="Zhou L.G."/>
            <person name="Ni X.B."/>
            <person name="Tian J.H."/>
            <person name="Sheng Y."/>
            <person name="Liu T."/>
            <person name="Pan Y.S."/>
            <person name="Xia L.Y."/>
            <person name="Li J."/>
            <person name="Zhao F."/>
            <person name="Cao W.C."/>
        </authorList>
    </citation>
    <scope>NUCLEOTIDE SEQUENCE [LARGE SCALE GENOMIC DNA]</scope>
    <source>
        <strain evidence="4">HaeL-2018</strain>
    </source>
</reference>
<dbReference type="AlphaFoldDB" id="A0A9J6FUM4"/>
<accession>A0A9J6FUM4</accession>
<dbReference type="Proteomes" id="UP000821853">
    <property type="component" value="Chromosome 2"/>
</dbReference>
<comment type="similarity">
    <text evidence="1">Belongs to the heat shock protein 70 family.</text>
</comment>
<keyword evidence="3" id="KW-0067">ATP-binding</keyword>
<dbReference type="SUPFAM" id="SSF53067">
    <property type="entry name" value="Actin-like ATPase domain"/>
    <property type="match status" value="1"/>
</dbReference>
<keyword evidence="5" id="KW-1185">Reference proteome</keyword>
<dbReference type="InterPro" id="IPR013126">
    <property type="entry name" value="Hsp_70_fam"/>
</dbReference>
<name>A0A9J6FUM4_HAELO</name>
<evidence type="ECO:0000256" key="3">
    <source>
        <dbReference type="ARBA" id="ARBA00022840"/>
    </source>
</evidence>
<evidence type="ECO:0008006" key="6">
    <source>
        <dbReference type="Google" id="ProtNLM"/>
    </source>
</evidence>
<gene>
    <name evidence="4" type="ORF">HPB48_021098</name>
</gene>
<organism evidence="4 5">
    <name type="scientific">Haemaphysalis longicornis</name>
    <name type="common">Bush tick</name>
    <dbReference type="NCBI Taxonomy" id="44386"/>
    <lineage>
        <taxon>Eukaryota</taxon>
        <taxon>Metazoa</taxon>
        <taxon>Ecdysozoa</taxon>
        <taxon>Arthropoda</taxon>
        <taxon>Chelicerata</taxon>
        <taxon>Arachnida</taxon>
        <taxon>Acari</taxon>
        <taxon>Parasitiformes</taxon>
        <taxon>Ixodida</taxon>
        <taxon>Ixodoidea</taxon>
        <taxon>Ixodidae</taxon>
        <taxon>Haemaphysalinae</taxon>
        <taxon>Haemaphysalis</taxon>
    </lineage>
</organism>
<dbReference type="OrthoDB" id="6718630at2759"/>
<dbReference type="Pfam" id="PF00012">
    <property type="entry name" value="HSP70"/>
    <property type="match status" value="1"/>
</dbReference>
<keyword evidence="2" id="KW-0547">Nucleotide-binding</keyword>